<dbReference type="InterPro" id="IPR000014">
    <property type="entry name" value="PAS"/>
</dbReference>
<dbReference type="Proteomes" id="UP001166585">
    <property type="component" value="Unassembled WGS sequence"/>
</dbReference>
<dbReference type="SUPFAM" id="SSF55073">
    <property type="entry name" value="Nucleotide cyclase"/>
    <property type="match status" value="1"/>
</dbReference>
<evidence type="ECO:0000259" key="1">
    <source>
        <dbReference type="PROSITE" id="PS50887"/>
    </source>
</evidence>
<dbReference type="Pfam" id="PF00990">
    <property type="entry name" value="GGDEF"/>
    <property type="match status" value="1"/>
</dbReference>
<dbReference type="NCBIfam" id="TIGR00254">
    <property type="entry name" value="GGDEF"/>
    <property type="match status" value="1"/>
</dbReference>
<dbReference type="InterPro" id="IPR043128">
    <property type="entry name" value="Rev_trsase/Diguanyl_cyclase"/>
</dbReference>
<evidence type="ECO:0000313" key="3">
    <source>
        <dbReference type="Proteomes" id="UP001166585"/>
    </source>
</evidence>
<dbReference type="Pfam" id="PF13188">
    <property type="entry name" value="PAS_8"/>
    <property type="match status" value="1"/>
</dbReference>
<reference evidence="2" key="1">
    <citation type="submission" date="2021-05" db="EMBL/GenBank/DDBJ databases">
        <authorList>
            <person name="Sun Q."/>
            <person name="Inoue M."/>
        </authorList>
    </citation>
    <scope>NUCLEOTIDE SEQUENCE</scope>
    <source>
        <strain evidence="2">VKM B-3255</strain>
    </source>
</reference>
<evidence type="ECO:0000313" key="2">
    <source>
        <dbReference type="EMBL" id="MBS9477502.1"/>
    </source>
</evidence>
<dbReference type="Gene3D" id="3.30.450.20">
    <property type="entry name" value="PAS domain"/>
    <property type="match status" value="1"/>
</dbReference>
<proteinExistence type="predicted"/>
<dbReference type="PROSITE" id="PS50887">
    <property type="entry name" value="GGDEF"/>
    <property type="match status" value="1"/>
</dbReference>
<dbReference type="InterPro" id="IPR035965">
    <property type="entry name" value="PAS-like_dom_sf"/>
</dbReference>
<accession>A0ABS5R7N5</accession>
<dbReference type="InterPro" id="IPR052155">
    <property type="entry name" value="Biofilm_reg_signaling"/>
</dbReference>
<comment type="caution">
    <text evidence="2">The sequence shown here is derived from an EMBL/GenBank/DDBJ whole genome shotgun (WGS) entry which is preliminary data.</text>
</comment>
<feature type="domain" description="GGDEF" evidence="1">
    <location>
        <begin position="174"/>
        <end position="306"/>
    </location>
</feature>
<sequence>MKEILDRAGQDMVCANGDLHLILDAIPTPLSWATLPDGRIRFINRAFKKTFGYEDGTFATVEDWIDHGYAHEDDRCRARLRWRELWNSVGRGTTEIEPIELPVLCADGTVLTVQHRGIVLHEAGVAIATFEDISALKLAKDALRRIAFEDSLTGLPNRRALQTRWSEAIARKPAALALLIIDLDHFKPVNDAYGHETGDMALSLVGRRLEACAAPEFLCRLGGDEFAILIESDSAHAQAERICAAIAAAFAGPFMIGGTEAAIGASVGVSLYPEHGTGLGELLRHADEALYRLKRAGRSGHEWYAAPARA</sequence>
<name>A0ABS5R7N5_9HYPH</name>
<keyword evidence="3" id="KW-1185">Reference proteome</keyword>
<dbReference type="PANTHER" id="PTHR44757:SF2">
    <property type="entry name" value="BIOFILM ARCHITECTURE MAINTENANCE PROTEIN MBAA"/>
    <property type="match status" value="1"/>
</dbReference>
<dbReference type="InterPro" id="IPR029787">
    <property type="entry name" value="Nucleotide_cyclase"/>
</dbReference>
<dbReference type="CDD" id="cd00130">
    <property type="entry name" value="PAS"/>
    <property type="match status" value="1"/>
</dbReference>
<dbReference type="InterPro" id="IPR000160">
    <property type="entry name" value="GGDEF_dom"/>
</dbReference>
<dbReference type="PANTHER" id="PTHR44757">
    <property type="entry name" value="DIGUANYLATE CYCLASE DGCP"/>
    <property type="match status" value="1"/>
</dbReference>
<gene>
    <name evidence="2" type="ORF">KIP89_10315</name>
</gene>
<organism evidence="2 3">
    <name type="scientific">Ancylobacter radicis</name>
    <dbReference type="NCBI Taxonomy" id="2836179"/>
    <lineage>
        <taxon>Bacteria</taxon>
        <taxon>Pseudomonadati</taxon>
        <taxon>Pseudomonadota</taxon>
        <taxon>Alphaproteobacteria</taxon>
        <taxon>Hyphomicrobiales</taxon>
        <taxon>Xanthobacteraceae</taxon>
        <taxon>Ancylobacter</taxon>
    </lineage>
</organism>
<dbReference type="SMART" id="SM00267">
    <property type="entry name" value="GGDEF"/>
    <property type="match status" value="1"/>
</dbReference>
<dbReference type="CDD" id="cd01949">
    <property type="entry name" value="GGDEF"/>
    <property type="match status" value="1"/>
</dbReference>
<dbReference type="SUPFAM" id="SSF55785">
    <property type="entry name" value="PYP-like sensor domain (PAS domain)"/>
    <property type="match status" value="1"/>
</dbReference>
<dbReference type="EMBL" id="JAHCQH010000015">
    <property type="protein sequence ID" value="MBS9477502.1"/>
    <property type="molecule type" value="Genomic_DNA"/>
</dbReference>
<dbReference type="Gene3D" id="3.30.70.270">
    <property type="match status" value="1"/>
</dbReference>
<dbReference type="RefSeq" id="WP_213755265.1">
    <property type="nucleotide sequence ID" value="NZ_JAHCQH010000015.1"/>
</dbReference>
<protein>
    <submittedName>
        <fullName evidence="2">Sensor domain-containing diguanylate cyclase</fullName>
    </submittedName>
</protein>